<feature type="domain" description="RNA polymerase sigma factor 70 region 1.1" evidence="1">
    <location>
        <begin position="11"/>
        <end position="61"/>
    </location>
</feature>
<accession>A0A327MAI5</accession>
<evidence type="ECO:0000259" key="1">
    <source>
        <dbReference type="Pfam" id="PF03979"/>
    </source>
</evidence>
<dbReference type="Proteomes" id="UP000249065">
    <property type="component" value="Unassembled WGS sequence"/>
</dbReference>
<organism evidence="2 3">
    <name type="scientific">Roseicella frigidaeris</name>
    <dbReference type="NCBI Taxonomy" id="2230885"/>
    <lineage>
        <taxon>Bacteria</taxon>
        <taxon>Pseudomonadati</taxon>
        <taxon>Pseudomonadota</taxon>
        <taxon>Alphaproteobacteria</taxon>
        <taxon>Acetobacterales</taxon>
        <taxon>Roseomonadaceae</taxon>
        <taxon>Roseicella</taxon>
    </lineage>
</organism>
<dbReference type="InterPro" id="IPR042189">
    <property type="entry name" value="RNA_pol_sigma_70_r1_1_sf"/>
</dbReference>
<comment type="caution">
    <text evidence="2">The sequence shown here is derived from an EMBL/GenBank/DDBJ whole genome shotgun (WGS) entry which is preliminary data.</text>
</comment>
<dbReference type="Pfam" id="PF03979">
    <property type="entry name" value="Sigma70_r1_1"/>
    <property type="match status" value="2"/>
</dbReference>
<dbReference type="GO" id="GO:0003677">
    <property type="term" value="F:DNA binding"/>
    <property type="evidence" value="ECO:0007669"/>
    <property type="project" value="InterPro"/>
</dbReference>
<name>A0A327MAI5_9PROT</name>
<dbReference type="OrthoDB" id="8254688at2"/>
<evidence type="ECO:0000313" key="2">
    <source>
        <dbReference type="EMBL" id="RAI59517.1"/>
    </source>
</evidence>
<proteinExistence type="predicted"/>
<dbReference type="EMBL" id="QLIX01000004">
    <property type="protein sequence ID" value="RAI59517.1"/>
    <property type="molecule type" value="Genomic_DNA"/>
</dbReference>
<keyword evidence="3" id="KW-1185">Reference proteome</keyword>
<feature type="domain" description="RNA polymerase sigma factor 70 region 1.1" evidence="1">
    <location>
        <begin position="68"/>
        <end position="120"/>
    </location>
</feature>
<dbReference type="Gene3D" id="1.10.220.120">
    <property type="entry name" value="Sigma-70 factor, region 1.1"/>
    <property type="match status" value="2"/>
</dbReference>
<protein>
    <recommendedName>
        <fullName evidence="1">RNA polymerase sigma factor 70 region 1.1 domain-containing protein</fullName>
    </recommendedName>
</protein>
<dbReference type="RefSeq" id="WP_111469205.1">
    <property type="nucleotide sequence ID" value="NZ_QLIX01000004.1"/>
</dbReference>
<dbReference type="InterPro" id="IPR007127">
    <property type="entry name" value="RNA_pol_sigma_70_r1_1"/>
</dbReference>
<dbReference type="AlphaFoldDB" id="A0A327MAI5"/>
<reference evidence="3" key="1">
    <citation type="submission" date="2018-06" db="EMBL/GenBank/DDBJ databases">
        <authorList>
            <person name="Khan S.A."/>
        </authorList>
    </citation>
    <scope>NUCLEOTIDE SEQUENCE [LARGE SCALE GENOMIC DNA]</scope>
    <source>
        <strain evidence="3">DB-1506</strain>
    </source>
</reference>
<sequence length="122" mass="12792">MAGGAFGPWVERIAGLIGSGRDRGWVTRAEIGAALEGPASSPAFIKEVLAALADMGIAVRGRPPPPDQAFTRLVRLGRARGYVTVDELNAVLPPGLSAEAIELHLARLSDLGIEVVEREPGE</sequence>
<evidence type="ECO:0000313" key="3">
    <source>
        <dbReference type="Proteomes" id="UP000249065"/>
    </source>
</evidence>
<gene>
    <name evidence="2" type="ORF">DOO78_07910</name>
</gene>
<dbReference type="GO" id="GO:0016987">
    <property type="term" value="F:sigma factor activity"/>
    <property type="evidence" value="ECO:0007669"/>
    <property type="project" value="InterPro"/>
</dbReference>